<evidence type="ECO:0000313" key="1">
    <source>
        <dbReference type="EMBL" id="DAE03363.1"/>
    </source>
</evidence>
<accession>A0A8S5PA89</accession>
<name>A0A8S5PA89_9CAUD</name>
<organism evidence="1">
    <name type="scientific">Myoviridae sp. ctaNG1</name>
    <dbReference type="NCBI Taxonomy" id="2825132"/>
    <lineage>
        <taxon>Viruses</taxon>
        <taxon>Duplodnaviria</taxon>
        <taxon>Heunggongvirae</taxon>
        <taxon>Uroviricota</taxon>
        <taxon>Caudoviricetes</taxon>
    </lineage>
</organism>
<dbReference type="EMBL" id="BK015365">
    <property type="protein sequence ID" value="DAE03363.1"/>
    <property type="molecule type" value="Genomic_DNA"/>
</dbReference>
<protein>
    <submittedName>
        <fullName evidence="1">Tail sheath protein</fullName>
    </submittedName>
</protein>
<sequence length="405" mass="45176">MQNRVLPVRLEGPIKVEAEVKATMVGDNGKSAYEIAVAHGYKGTEQEWLDSLKGLQGPQGEPGPKGAPFRYEDFTPEQLEALKGSKGDKGNPFVYADFTTEQLEALKGPKGDKGEDGRDGASATVDNAHQLLLQGNVWCESASVDNVLTALIGNISKPFPRSDVKPLTFTQPQKGDTILFLQGEDHYKVGIDNTRPTEIINGTATIKIPTYDKDDIAVNYYNMLGEKVSHIIIAGFKKLQFTDKNGIRVFKEGNVLTVDLTNQTDNIDKNYDISDRPTWVYDGVTEFKFTSNTPNKIIGYAETSKIPVDNLYTTLNGLNNPNISTVYYQYGNDTTPVEVPINRKLYRSYIINNQRQVQLLLEQSIRAQFSSVYKAKAVYISNPLTEQFNDVIRVVGTYYKETDDE</sequence>
<proteinExistence type="predicted"/>
<reference evidence="1" key="1">
    <citation type="journal article" date="2021" name="Proc. Natl. Acad. Sci. U.S.A.">
        <title>A Catalog of Tens of Thousands of Viruses from Human Metagenomes Reveals Hidden Associations with Chronic Diseases.</title>
        <authorList>
            <person name="Tisza M.J."/>
            <person name="Buck C.B."/>
        </authorList>
    </citation>
    <scope>NUCLEOTIDE SEQUENCE</scope>
    <source>
        <strain evidence="1">CtaNG1</strain>
    </source>
</reference>